<keyword evidence="3" id="KW-1185">Reference proteome</keyword>
<protein>
    <submittedName>
        <fullName evidence="2">Uncharacterized protein</fullName>
    </submittedName>
</protein>
<comment type="caution">
    <text evidence="2">The sequence shown here is derived from an EMBL/GenBank/DDBJ whole genome shotgun (WGS) entry which is preliminary data.</text>
</comment>
<dbReference type="Proteomes" id="UP000499080">
    <property type="component" value="Unassembled WGS sequence"/>
</dbReference>
<reference evidence="2 3" key="1">
    <citation type="journal article" date="2019" name="Sci. Rep.">
        <title>Orb-weaving spider Araneus ventricosus genome elucidates the spidroin gene catalogue.</title>
        <authorList>
            <person name="Kono N."/>
            <person name="Nakamura H."/>
            <person name="Ohtoshi R."/>
            <person name="Moran D.A.P."/>
            <person name="Shinohara A."/>
            <person name="Yoshida Y."/>
            <person name="Fujiwara M."/>
            <person name="Mori M."/>
            <person name="Tomita M."/>
            <person name="Arakawa K."/>
        </authorList>
    </citation>
    <scope>NUCLEOTIDE SEQUENCE [LARGE SCALE GENOMIC DNA]</scope>
</reference>
<name>A0A4Y2QYP8_ARAVE</name>
<evidence type="ECO:0000313" key="3">
    <source>
        <dbReference type="Proteomes" id="UP000499080"/>
    </source>
</evidence>
<dbReference type="OrthoDB" id="4842715at2759"/>
<proteinExistence type="predicted"/>
<sequence length="103" mass="11849">MLPGILENRKHYLIPERRKRPAAGVLLSSYFTPTDNREGAGETYDSEVDISSEGHQQNERPTAWLQRRQDCGCSHQRATKKYSNSTKRWQAWLSALYSHQGSL</sequence>
<gene>
    <name evidence="2" type="ORF">AVEN_129650_1</name>
</gene>
<accession>A0A4Y2QYP8</accession>
<evidence type="ECO:0000256" key="1">
    <source>
        <dbReference type="SAM" id="MobiDB-lite"/>
    </source>
</evidence>
<evidence type="ECO:0000313" key="2">
    <source>
        <dbReference type="EMBL" id="GBN68473.1"/>
    </source>
</evidence>
<dbReference type="EMBL" id="BGPR01015221">
    <property type="protein sequence ID" value="GBN68473.1"/>
    <property type="molecule type" value="Genomic_DNA"/>
</dbReference>
<dbReference type="AlphaFoldDB" id="A0A4Y2QYP8"/>
<organism evidence="2 3">
    <name type="scientific">Araneus ventricosus</name>
    <name type="common">Orbweaver spider</name>
    <name type="synonym">Epeira ventricosa</name>
    <dbReference type="NCBI Taxonomy" id="182803"/>
    <lineage>
        <taxon>Eukaryota</taxon>
        <taxon>Metazoa</taxon>
        <taxon>Ecdysozoa</taxon>
        <taxon>Arthropoda</taxon>
        <taxon>Chelicerata</taxon>
        <taxon>Arachnida</taxon>
        <taxon>Araneae</taxon>
        <taxon>Araneomorphae</taxon>
        <taxon>Entelegynae</taxon>
        <taxon>Araneoidea</taxon>
        <taxon>Araneidae</taxon>
        <taxon>Araneus</taxon>
    </lineage>
</organism>
<feature type="region of interest" description="Disordered" evidence="1">
    <location>
        <begin position="31"/>
        <end position="64"/>
    </location>
</feature>